<feature type="chain" id="PRO_5039258252" description="F5/8 type C domain-containing protein" evidence="1">
    <location>
        <begin position="20"/>
        <end position="966"/>
    </location>
</feature>
<name>A0A8J3TRS2_9ACTN</name>
<protein>
    <recommendedName>
        <fullName evidence="4">F5/8 type C domain-containing protein</fullName>
    </recommendedName>
</protein>
<organism evidence="2 3">
    <name type="scientific">Planotetraspora mira</name>
    <dbReference type="NCBI Taxonomy" id="58121"/>
    <lineage>
        <taxon>Bacteria</taxon>
        <taxon>Bacillati</taxon>
        <taxon>Actinomycetota</taxon>
        <taxon>Actinomycetes</taxon>
        <taxon>Streptosporangiales</taxon>
        <taxon>Streptosporangiaceae</taxon>
        <taxon>Planotetraspora</taxon>
    </lineage>
</organism>
<keyword evidence="1" id="KW-0732">Signal</keyword>
<keyword evidence="3" id="KW-1185">Reference proteome</keyword>
<reference evidence="2 3" key="1">
    <citation type="submission" date="2021-01" db="EMBL/GenBank/DDBJ databases">
        <title>Whole genome shotgun sequence of Planotetraspora mira NBRC 15435.</title>
        <authorList>
            <person name="Komaki H."/>
            <person name="Tamura T."/>
        </authorList>
    </citation>
    <scope>NUCLEOTIDE SEQUENCE [LARGE SCALE GENOMIC DNA]</scope>
    <source>
        <strain evidence="2 3">NBRC 15435</strain>
    </source>
</reference>
<dbReference type="Gene3D" id="3.20.20.80">
    <property type="entry name" value="Glycosidases"/>
    <property type="match status" value="1"/>
</dbReference>
<proteinExistence type="predicted"/>
<accession>A0A8J3TRS2</accession>
<comment type="caution">
    <text evidence="2">The sequence shown here is derived from an EMBL/GenBank/DDBJ whole genome shotgun (WGS) entry which is preliminary data.</text>
</comment>
<evidence type="ECO:0000313" key="3">
    <source>
        <dbReference type="Proteomes" id="UP000650628"/>
    </source>
</evidence>
<gene>
    <name evidence="2" type="ORF">Pmi06nite_53120</name>
</gene>
<feature type="signal peptide" evidence="1">
    <location>
        <begin position="1"/>
        <end position="19"/>
    </location>
</feature>
<dbReference type="InterPro" id="IPR017853">
    <property type="entry name" value="GH"/>
</dbReference>
<evidence type="ECO:0008006" key="4">
    <source>
        <dbReference type="Google" id="ProtNLM"/>
    </source>
</evidence>
<dbReference type="RefSeq" id="WP_203955785.1">
    <property type="nucleotide sequence ID" value="NZ_BOOO01000031.1"/>
</dbReference>
<sequence length="966" mass="105826">MLSKLLTAFLLLAVPPLVAAPASADPPAVASGGYTYDQPPNAGGAPDIGQAGLQPFGQGVLADASVATRAEWVGSAATAYKEVSIVIDLRRDYPVDHISIVSNAPNRYYGIKSISVRTRAEADPDYTSIQSQDWYGTANPLPADEPLNHTLDVDLGDRTARMIIIKITRLHQYQHMVLNEISIHPGAGEPGQSPAPPLTADQLRAEITEPVKQIPRPGMVDLGNYLADTTPDDGVPDNAGGAVPFPYGALFDRGVTSGAGWRGSATAPKTVSLVFDLLADHPLDDITIFSNAPNQYWGFDEITVTYRAEADTTYRIATKGVRARTDLAYQLAVPMAGKQARFVRIQLSRTNQFLHIPLSEVQFTLGAGQVGQNPAPPLDESALRQELTRPTRLADQYGQYLYQDWPGKVTSDDQLRTEARQEWDRLKTVTLDTSEHDKYGGVKALGKQQANGFFQLKKIDGRWWFVTPAGYPFLLKGVDSVSQDEWGYGTLHKEPDGSPREVFESLPDPVAYKDAYSTTDRGEVVSFVKANLMRKYGHDWQDDWRRHTAKRLIDWGFNGLAKWARDPRLRMPYIDQVPAPPDVVKVLWAIDPFDPGFGAKLDTQIASLGVAARSTDPWLIGYFFDNERGWDSNVVKEVLLKDGTLPAKRAFVTYMADAHGQDLAQVNSILGTDAPSFEALADVAIDVARLPAEDMTAFIRLASKTYYTAIRESIGKADPNHLFLGSALVPTWHAGFDWIVGGIDQVDAVSLDVYSDTADYLAPYETLDKPVLNLEYSFSTDDRGLRAINAATRAQSIAERGDKYRSFVETEAASPVFVGSGWFVYYDQAVTGRPGDGENYDFGLLNQQDQPYTEMTDIMRDTNLTLEAVHRNGTGDLTAEMVAASITRLSPVKKHASVVSLPRTPQAFSLEIASSSRPDVVAPDGTVRLPAGKTTVTLTLRITRMSDGSTASTIPLKLTVPKAPRK</sequence>
<dbReference type="AlphaFoldDB" id="A0A8J3TRS2"/>
<dbReference type="SUPFAM" id="SSF51445">
    <property type="entry name" value="(Trans)glycosidases"/>
    <property type="match status" value="1"/>
</dbReference>
<dbReference type="Proteomes" id="UP000650628">
    <property type="component" value="Unassembled WGS sequence"/>
</dbReference>
<evidence type="ECO:0000313" key="2">
    <source>
        <dbReference type="EMBL" id="GII31870.1"/>
    </source>
</evidence>
<evidence type="ECO:0000256" key="1">
    <source>
        <dbReference type="SAM" id="SignalP"/>
    </source>
</evidence>
<dbReference type="EMBL" id="BOOO01000031">
    <property type="protein sequence ID" value="GII31870.1"/>
    <property type="molecule type" value="Genomic_DNA"/>
</dbReference>